<dbReference type="PANTHER" id="PTHR33619:SF3">
    <property type="entry name" value="POLYSACCHARIDE EXPORT PROTEIN GFCE-RELATED"/>
    <property type="match status" value="1"/>
</dbReference>
<evidence type="ECO:0000259" key="3">
    <source>
        <dbReference type="Pfam" id="PF02563"/>
    </source>
</evidence>
<organism evidence="4 5">
    <name type="scientific">Hymenobacter koreensis</name>
    <dbReference type="NCBI Taxonomy" id="1084523"/>
    <lineage>
        <taxon>Bacteria</taxon>
        <taxon>Pseudomonadati</taxon>
        <taxon>Bacteroidota</taxon>
        <taxon>Cytophagia</taxon>
        <taxon>Cytophagales</taxon>
        <taxon>Hymenobacteraceae</taxon>
        <taxon>Hymenobacter</taxon>
    </lineage>
</organism>
<evidence type="ECO:0000256" key="2">
    <source>
        <dbReference type="SAM" id="Phobius"/>
    </source>
</evidence>
<protein>
    <recommendedName>
        <fullName evidence="3">Polysaccharide export protein N-terminal domain-containing protein</fullName>
    </recommendedName>
</protein>
<feature type="transmembrane region" description="Helical" evidence="2">
    <location>
        <begin position="315"/>
        <end position="335"/>
    </location>
</feature>
<sequence length="338" mass="35822">MAAPYFFSNPHAGLPVFMHSTFLPRALRLPLLAVLLALLGSCASSRAYRQNILFRSEASTSPDTTRLQGAIMQAAATYRIRPNDYLEVRVYTNQGERLIDPNGELGFGSPGGATNTTGANTRASARVTTGLPNRPGIGAAAGGAGTGGATSLDYLVHPDGTVTLPVVYRVPVTGLTVPQLDSVLQVRYEQFYKGVFVQSRVTNNRIIVLGTPGGAVVPMTNENMNLLEVLAIVGGVDGGAAAGGGNNGIMSRGGRAHNIRLIRPAPNGDLKTAQVQIVDLTTVAGMRRANLRMQPNDVVYIEPVRRPFFEALQDVGPVLGLVSSITGFVTTLFLIRKL</sequence>
<dbReference type="InterPro" id="IPR049712">
    <property type="entry name" value="Poly_export"/>
</dbReference>
<comment type="caution">
    <text evidence="4">The sequence shown here is derived from an EMBL/GenBank/DDBJ whole genome shotgun (WGS) entry which is preliminary data.</text>
</comment>
<keyword evidence="5" id="KW-1185">Reference proteome</keyword>
<gene>
    <name evidence="4" type="ORF">GCM10023186_13100</name>
</gene>
<keyword evidence="2" id="KW-1133">Transmembrane helix</keyword>
<dbReference type="InterPro" id="IPR003715">
    <property type="entry name" value="Poly_export_N"/>
</dbReference>
<evidence type="ECO:0000313" key="4">
    <source>
        <dbReference type="EMBL" id="GAA4377693.1"/>
    </source>
</evidence>
<dbReference type="Proteomes" id="UP001500454">
    <property type="component" value="Unassembled WGS sequence"/>
</dbReference>
<dbReference type="PANTHER" id="PTHR33619">
    <property type="entry name" value="POLYSACCHARIDE EXPORT PROTEIN GFCE-RELATED"/>
    <property type="match status" value="1"/>
</dbReference>
<feature type="domain" description="Polysaccharide export protein N-terminal" evidence="3">
    <location>
        <begin position="153"/>
        <end position="198"/>
    </location>
</feature>
<reference evidence="5" key="1">
    <citation type="journal article" date="2019" name="Int. J. Syst. Evol. Microbiol.">
        <title>The Global Catalogue of Microorganisms (GCM) 10K type strain sequencing project: providing services to taxonomists for standard genome sequencing and annotation.</title>
        <authorList>
            <consortium name="The Broad Institute Genomics Platform"/>
            <consortium name="The Broad Institute Genome Sequencing Center for Infectious Disease"/>
            <person name="Wu L."/>
            <person name="Ma J."/>
        </authorList>
    </citation>
    <scope>NUCLEOTIDE SEQUENCE [LARGE SCALE GENOMIC DNA]</scope>
    <source>
        <strain evidence="5">JCM 17924</strain>
    </source>
</reference>
<evidence type="ECO:0000256" key="1">
    <source>
        <dbReference type="ARBA" id="ARBA00022729"/>
    </source>
</evidence>
<dbReference type="Gene3D" id="3.30.1950.10">
    <property type="entry name" value="wza like domain"/>
    <property type="match status" value="1"/>
</dbReference>
<keyword evidence="2" id="KW-0472">Membrane</keyword>
<name>A0ABP8IXT7_9BACT</name>
<evidence type="ECO:0000313" key="5">
    <source>
        <dbReference type="Proteomes" id="UP001500454"/>
    </source>
</evidence>
<keyword evidence="1" id="KW-0732">Signal</keyword>
<dbReference type="Pfam" id="PF02563">
    <property type="entry name" value="Poly_export"/>
    <property type="match status" value="1"/>
</dbReference>
<keyword evidence="2" id="KW-0812">Transmembrane</keyword>
<proteinExistence type="predicted"/>
<dbReference type="EMBL" id="BAABHA010000002">
    <property type="protein sequence ID" value="GAA4377693.1"/>
    <property type="molecule type" value="Genomic_DNA"/>
</dbReference>
<accession>A0ABP8IXT7</accession>